<organism evidence="1 2">
    <name type="scientific">Frischella perrara</name>
    <dbReference type="NCBI Taxonomy" id="1267021"/>
    <lineage>
        <taxon>Bacteria</taxon>
        <taxon>Pseudomonadati</taxon>
        <taxon>Pseudomonadota</taxon>
        <taxon>Gammaproteobacteria</taxon>
        <taxon>Orbales</taxon>
        <taxon>Orbaceae</taxon>
        <taxon>Frischella</taxon>
    </lineage>
</organism>
<dbReference type="Proteomes" id="UP000030901">
    <property type="component" value="Chromosome"/>
</dbReference>
<sequence length="712" mass="80121">MSKISNPINAWLNTQDSQFTPTGKSVLIPLELEVLKNWTEATIDFSFTSPGKNLTASSININPIVLKNHKAEPITKTEVNLTVSEDGFYDVEATITVTLTDADSETGENKLLTTLSFGVFSFQGKYIYDFSSQAALDKYAEIEALSKPNKEVKTLINLAETNKITSSDNKLTLEQMGEISRHIFAEKQKIQALYNNQNPSLLKQSQPTKLSLRRCQKITLKVRWPINSENSDFLPLDKATIEVKGSDGSQYKGVLNKGEFTFTAPKTDFSFTATVSAVFSDKFGIYKDGLLFDTLITTNFSNQLDYNITDGTAPFWSVFSAVMDLTEITKKHLNFERDINRVVYVDVKGNSTYYQPSNGRIYIGNDDFYDWDVIAHEFGHAIAYESNSIKLIAGGAHSGQNQYDYPNNDTTLHNKETSLGLAFNEGYGTWVGVRLLKDSNYIKKMPYVGDESYTDRAQNGSVMINIDLTDHKTLYDVYGEDTELAITALLWQLSDQKKNRNTRAVCSRKADSISYSLGDIFNKIFKGRQLESISDFYQAMFIDYVGVQSNFLRTAMSGTKINKKILERIHSLAIPFAEFGIGINIDDTELEEFYYLEWSQLKTGSLPGHDQFDIYFFNDSQEIVYKILDKQVGKGSGLVQQNGTTYTYSLQEEDITQIEAFLSSRKKKKQKLYVMIAATATGKTVTNGKITTGPYFSNLAKFICDLSEDSDD</sequence>
<proteinExistence type="predicted"/>
<keyword evidence="2" id="KW-1185">Reference proteome</keyword>
<dbReference type="RefSeq" id="WP_039103835.1">
    <property type="nucleotide sequence ID" value="NZ_CP009056.1"/>
</dbReference>
<accession>A0A0A7RYN8</accession>
<dbReference type="OrthoDB" id="5168887at2"/>
<dbReference type="SUPFAM" id="SSF55486">
    <property type="entry name" value="Metalloproteases ('zincins'), catalytic domain"/>
    <property type="match status" value="1"/>
</dbReference>
<dbReference type="EMBL" id="CP009056">
    <property type="protein sequence ID" value="AJA44379.1"/>
    <property type="molecule type" value="Genomic_DNA"/>
</dbReference>
<name>A0A0A7RYN8_FRIPE</name>
<dbReference type="HOGENOM" id="CLU_433976_0_0_6"/>
<dbReference type="AlphaFoldDB" id="A0A0A7RYN8"/>
<evidence type="ECO:0000313" key="1">
    <source>
        <dbReference type="EMBL" id="AJA44379.1"/>
    </source>
</evidence>
<evidence type="ECO:0000313" key="2">
    <source>
        <dbReference type="Proteomes" id="UP000030901"/>
    </source>
</evidence>
<reference evidence="1 2" key="1">
    <citation type="journal article" date="2014" name="Appl. Environ. Microbiol.">
        <title>Gut symbionts from distinct hosts exhibit genotoxic activity via divergent colibactin biosynthetic pathways.</title>
        <authorList>
            <person name="Engel P."/>
            <person name="Vizcaino M.I."/>
            <person name="Crawford J.M."/>
        </authorList>
    </citation>
    <scope>NUCLEOTIDE SEQUENCE [LARGE SCALE GENOMIC DNA]</scope>
    <source>
        <strain evidence="1 2">PEB0191</strain>
    </source>
</reference>
<protein>
    <submittedName>
        <fullName evidence="1">Uncharacterized protein</fullName>
    </submittedName>
</protein>
<gene>
    <name evidence="1" type="ORF">FPB0191_00548</name>
</gene>
<dbReference type="KEGG" id="fpp:FPB0191_00548"/>